<sequence>MEYLLAAAAVTSLVIAYLIRRARALSPLEKSLLADPLLGDSPLTVRDSEIETIEHHLPSRAGTVPVKVRVVHVKGTTTRNPHPARLPAFVLVHGLGGQLAQFDALVDFFAYYADVLTLDLPGHGGAPVDGKLSADVYTTPSIARLVVETVNQKLGSERDVVLVGHSLGCAVVCRIAASGELMLAERVRGVVAICPPAPLSAGAKRMQKLAPWIPAGVFDVFRYSDRKGGLHSPSVSRMLGVGAGDEDEDEDEDRVLRRRQLRWNLQVNTAVWLRMAAGARVPELEDWQRVRAPCCFIAGEADKVTHAANAVQIVDAMRSARQAEGDDTAVRITVIPRAGHMCLVDRHQLVCGIINDFIVDCVDERLSLGWQLADLATRDDKWSLKNEAKWRSIDAVSEVVGGGSGIRAMKTLRQDDAEQNPTSLEERYRDITDIIDISRDLPPYDPATFKRIRYHKFPTVSKIPPSRQQVDEFIALVDSLEYDPTTGARNANVVAVHCHYGFNRTGFLICSYLVQRLGVPVRDAVEYFKVARPPGIKHPHFIDELYVRYTL</sequence>
<dbReference type="GO" id="GO:0016787">
    <property type="term" value="F:hydrolase activity"/>
    <property type="evidence" value="ECO:0007669"/>
    <property type="project" value="UniProtKB-KW"/>
</dbReference>
<dbReference type="InterPro" id="IPR016130">
    <property type="entry name" value="Tyr_Pase_AS"/>
</dbReference>
<evidence type="ECO:0000256" key="2">
    <source>
        <dbReference type="ARBA" id="ARBA00022912"/>
    </source>
</evidence>
<dbReference type="GeneID" id="90038794"/>
<dbReference type="Gene3D" id="3.40.50.1820">
    <property type="entry name" value="alpha/beta hydrolase"/>
    <property type="match status" value="1"/>
</dbReference>
<dbReference type="InterPro" id="IPR050266">
    <property type="entry name" value="AB_hydrolase_sf"/>
</dbReference>
<keyword evidence="1 5" id="KW-0378">Hydrolase</keyword>
<dbReference type="InterPro" id="IPR000387">
    <property type="entry name" value="Tyr_Pase_dom"/>
</dbReference>
<dbReference type="RefSeq" id="XP_064766969.1">
    <property type="nucleotide sequence ID" value="XM_064913282.1"/>
</dbReference>
<evidence type="ECO:0000256" key="1">
    <source>
        <dbReference type="ARBA" id="ARBA00022801"/>
    </source>
</evidence>
<evidence type="ECO:0000259" key="4">
    <source>
        <dbReference type="PROSITE" id="PS50056"/>
    </source>
</evidence>
<dbReference type="InterPro" id="IPR003595">
    <property type="entry name" value="Tyr_Pase_cat"/>
</dbReference>
<feature type="domain" description="Tyrosine-protein phosphatase" evidence="3">
    <location>
        <begin position="402"/>
        <end position="551"/>
    </location>
</feature>
<dbReference type="PROSITE" id="PS50054">
    <property type="entry name" value="TYR_PHOSPHATASE_DUAL"/>
    <property type="match status" value="1"/>
</dbReference>
<dbReference type="Gene3D" id="3.90.190.10">
    <property type="entry name" value="Protein tyrosine phosphatase superfamily"/>
    <property type="match status" value="1"/>
</dbReference>
<dbReference type="PROSITE" id="PS50056">
    <property type="entry name" value="TYR_PHOSPHATASE_2"/>
    <property type="match status" value="1"/>
</dbReference>
<dbReference type="SUPFAM" id="SSF52799">
    <property type="entry name" value="(Phosphotyrosine protein) phosphatases II"/>
    <property type="match status" value="1"/>
</dbReference>
<dbReference type="InterPro" id="IPR000340">
    <property type="entry name" value="Dual-sp_phosphatase_cat-dom"/>
</dbReference>
<dbReference type="PANTHER" id="PTHR43798">
    <property type="entry name" value="MONOACYLGLYCEROL LIPASE"/>
    <property type="match status" value="1"/>
</dbReference>
<dbReference type="Pfam" id="PF12697">
    <property type="entry name" value="Abhydrolase_6"/>
    <property type="match status" value="1"/>
</dbReference>
<dbReference type="InterPro" id="IPR020422">
    <property type="entry name" value="TYR_PHOSPHATASE_DUAL_dom"/>
</dbReference>
<evidence type="ECO:0000313" key="6">
    <source>
        <dbReference type="Proteomes" id="UP001498771"/>
    </source>
</evidence>
<evidence type="ECO:0000313" key="5">
    <source>
        <dbReference type="EMBL" id="KAK7203936.1"/>
    </source>
</evidence>
<proteinExistence type="predicted"/>
<keyword evidence="2" id="KW-0904">Protein phosphatase</keyword>
<dbReference type="SMART" id="SM00404">
    <property type="entry name" value="PTPc_motif"/>
    <property type="match status" value="1"/>
</dbReference>
<dbReference type="SUPFAM" id="SSF53474">
    <property type="entry name" value="alpha/beta-Hydrolases"/>
    <property type="match status" value="1"/>
</dbReference>
<dbReference type="CDD" id="cd14502">
    <property type="entry name" value="RNA_5'-triphosphatase"/>
    <property type="match status" value="1"/>
</dbReference>
<dbReference type="EMBL" id="JBBJBU010000010">
    <property type="protein sequence ID" value="KAK7203936.1"/>
    <property type="molecule type" value="Genomic_DNA"/>
</dbReference>
<feature type="domain" description="Tyrosine specific protein phosphatases" evidence="4">
    <location>
        <begin position="471"/>
        <end position="533"/>
    </location>
</feature>
<keyword evidence="6" id="KW-1185">Reference proteome</keyword>
<protein>
    <submittedName>
        <fullName evidence="5">Alpha/Beta hydrolase protein</fullName>
    </submittedName>
</protein>
<dbReference type="Proteomes" id="UP001498771">
    <property type="component" value="Unassembled WGS sequence"/>
</dbReference>
<dbReference type="InterPro" id="IPR000073">
    <property type="entry name" value="AB_hydrolase_1"/>
</dbReference>
<organism evidence="5 6">
    <name type="scientific">Myxozyma melibiosi</name>
    <dbReference type="NCBI Taxonomy" id="54550"/>
    <lineage>
        <taxon>Eukaryota</taxon>
        <taxon>Fungi</taxon>
        <taxon>Dikarya</taxon>
        <taxon>Ascomycota</taxon>
        <taxon>Saccharomycotina</taxon>
        <taxon>Lipomycetes</taxon>
        <taxon>Lipomycetales</taxon>
        <taxon>Lipomycetaceae</taxon>
        <taxon>Myxozyma</taxon>
    </lineage>
</organism>
<name>A0ABR1F257_9ASCO</name>
<dbReference type="Pfam" id="PF00782">
    <property type="entry name" value="DSPc"/>
    <property type="match status" value="1"/>
</dbReference>
<accession>A0ABR1F257</accession>
<evidence type="ECO:0000259" key="3">
    <source>
        <dbReference type="PROSITE" id="PS50054"/>
    </source>
</evidence>
<dbReference type="InterPro" id="IPR029021">
    <property type="entry name" value="Prot-tyrosine_phosphatase-like"/>
</dbReference>
<dbReference type="PANTHER" id="PTHR43798:SF5">
    <property type="entry name" value="MONOACYLGLYCEROL LIPASE ABHD6"/>
    <property type="match status" value="1"/>
</dbReference>
<gene>
    <name evidence="5" type="ORF">BZA70DRAFT_282459</name>
</gene>
<comment type="caution">
    <text evidence="5">The sequence shown here is derived from an EMBL/GenBank/DDBJ whole genome shotgun (WGS) entry which is preliminary data.</text>
</comment>
<reference evidence="5 6" key="1">
    <citation type="submission" date="2024-03" db="EMBL/GenBank/DDBJ databases">
        <title>Genome-scale model development and genomic sequencing of the oleaginous clade Lipomyces.</title>
        <authorList>
            <consortium name="Lawrence Berkeley National Laboratory"/>
            <person name="Czajka J.J."/>
            <person name="Han Y."/>
            <person name="Kim J."/>
            <person name="Mondo S.J."/>
            <person name="Hofstad B.A."/>
            <person name="Robles A."/>
            <person name="Haridas S."/>
            <person name="Riley R."/>
            <person name="LaButti K."/>
            <person name="Pangilinan J."/>
            <person name="Andreopoulos W."/>
            <person name="Lipzen A."/>
            <person name="Yan J."/>
            <person name="Wang M."/>
            <person name="Ng V."/>
            <person name="Grigoriev I.V."/>
            <person name="Spatafora J.W."/>
            <person name="Magnuson J.K."/>
            <person name="Baker S.E."/>
            <person name="Pomraning K.R."/>
        </authorList>
    </citation>
    <scope>NUCLEOTIDE SEQUENCE [LARGE SCALE GENOMIC DNA]</scope>
    <source>
        <strain evidence="5 6">Phaff 52-87</strain>
    </source>
</reference>
<dbReference type="PROSITE" id="PS00383">
    <property type="entry name" value="TYR_PHOSPHATASE_1"/>
    <property type="match status" value="1"/>
</dbReference>
<dbReference type="InterPro" id="IPR029058">
    <property type="entry name" value="AB_hydrolase_fold"/>
</dbReference>
<dbReference type="SMART" id="SM00195">
    <property type="entry name" value="DSPc"/>
    <property type="match status" value="1"/>
</dbReference>